<name>A0ABP6MNK8_9ACTN</name>
<proteinExistence type="predicted"/>
<evidence type="ECO:0000313" key="7">
    <source>
        <dbReference type="EMBL" id="GAA3118225.1"/>
    </source>
</evidence>
<keyword evidence="4 5" id="KW-0472">Membrane</keyword>
<feature type="transmembrane region" description="Helical" evidence="5">
    <location>
        <begin position="119"/>
        <end position="141"/>
    </location>
</feature>
<evidence type="ECO:0000256" key="2">
    <source>
        <dbReference type="ARBA" id="ARBA00022692"/>
    </source>
</evidence>
<sequence>MRRLSTRHSVSVRPGRTTLNRQAGWFVVIGVASTAGQALLYWLLRHWASPPVANLASLLAVTVLNTEANRRLTFRGSPVRALRAHLAAGGLFVVAYLVTTGTVLVFRHYRPTASPAAEALVLVTSFALMTVVRFSLLRLVVFGPRRRV</sequence>
<feature type="transmembrane region" description="Helical" evidence="5">
    <location>
        <begin position="86"/>
        <end position="107"/>
    </location>
</feature>
<accession>A0ABP6MNK8</accession>
<evidence type="ECO:0000256" key="3">
    <source>
        <dbReference type="ARBA" id="ARBA00022989"/>
    </source>
</evidence>
<evidence type="ECO:0000256" key="4">
    <source>
        <dbReference type="ARBA" id="ARBA00023136"/>
    </source>
</evidence>
<dbReference type="EMBL" id="BAAAVM010000001">
    <property type="protein sequence ID" value="GAA3118225.1"/>
    <property type="molecule type" value="Genomic_DNA"/>
</dbReference>
<comment type="subcellular location">
    <subcellularLocation>
        <location evidence="1">Membrane</location>
        <topology evidence="1">Multi-pass membrane protein</topology>
    </subcellularLocation>
</comment>
<dbReference type="InterPro" id="IPR007267">
    <property type="entry name" value="GtrA_DPMS_TM"/>
</dbReference>
<keyword evidence="2 5" id="KW-0812">Transmembrane</keyword>
<gene>
    <name evidence="7" type="ORF">GCM10010521_02340</name>
</gene>
<keyword evidence="3 5" id="KW-1133">Transmembrane helix</keyword>
<dbReference type="Proteomes" id="UP001500893">
    <property type="component" value="Unassembled WGS sequence"/>
</dbReference>
<evidence type="ECO:0000259" key="6">
    <source>
        <dbReference type="Pfam" id="PF04138"/>
    </source>
</evidence>
<comment type="caution">
    <text evidence="7">The sequence shown here is derived from an EMBL/GenBank/DDBJ whole genome shotgun (WGS) entry which is preliminary data.</text>
</comment>
<evidence type="ECO:0000256" key="5">
    <source>
        <dbReference type="SAM" id="Phobius"/>
    </source>
</evidence>
<protein>
    <submittedName>
        <fullName evidence="7">GtrA family protein</fullName>
    </submittedName>
</protein>
<reference evidence="8" key="1">
    <citation type="journal article" date="2019" name="Int. J. Syst. Evol. Microbiol.">
        <title>The Global Catalogue of Microorganisms (GCM) 10K type strain sequencing project: providing services to taxonomists for standard genome sequencing and annotation.</title>
        <authorList>
            <consortium name="The Broad Institute Genomics Platform"/>
            <consortium name="The Broad Institute Genome Sequencing Center for Infectious Disease"/>
            <person name="Wu L."/>
            <person name="Ma J."/>
        </authorList>
    </citation>
    <scope>NUCLEOTIDE SEQUENCE [LARGE SCALE GENOMIC DNA]</scope>
    <source>
        <strain evidence="8">JCM 11574</strain>
    </source>
</reference>
<dbReference type="RefSeq" id="WP_345046474.1">
    <property type="nucleotide sequence ID" value="NZ_BAAAVM010000001.1"/>
</dbReference>
<evidence type="ECO:0000256" key="1">
    <source>
        <dbReference type="ARBA" id="ARBA00004141"/>
    </source>
</evidence>
<organism evidence="7 8">
    <name type="scientific">Streptomyces rameus</name>
    <dbReference type="NCBI Taxonomy" id="68261"/>
    <lineage>
        <taxon>Bacteria</taxon>
        <taxon>Bacillati</taxon>
        <taxon>Actinomycetota</taxon>
        <taxon>Actinomycetes</taxon>
        <taxon>Kitasatosporales</taxon>
        <taxon>Streptomycetaceae</taxon>
        <taxon>Streptomyces</taxon>
    </lineage>
</organism>
<dbReference type="Pfam" id="PF04138">
    <property type="entry name" value="GtrA_DPMS_TM"/>
    <property type="match status" value="1"/>
</dbReference>
<feature type="domain" description="GtrA/DPMS transmembrane" evidence="6">
    <location>
        <begin position="26"/>
        <end position="142"/>
    </location>
</feature>
<feature type="transmembrane region" description="Helical" evidence="5">
    <location>
        <begin position="23"/>
        <end position="42"/>
    </location>
</feature>
<evidence type="ECO:0000313" key="8">
    <source>
        <dbReference type="Proteomes" id="UP001500893"/>
    </source>
</evidence>
<keyword evidence="8" id="KW-1185">Reference proteome</keyword>